<evidence type="ECO:0000313" key="1">
    <source>
        <dbReference type="EMBL" id="KPQ42127.1"/>
    </source>
</evidence>
<sequence>MENMSKSLLKKNKDMALITTSDGAVHYLLVNEEDCNLNVYYIDTPETIDIAFSPKGLAVDSRKQIFVGEAAGDISKDQTIYKIIDQKNISPMWSYRGASGRLITDSKNNLYVIDGTGKKLVYLKYSKINRPDKSGLFSGHYISKPINSASLKTRWHRFLLEGRFEEGTQVDFSYYISDNINTNIGDLDENEWHKGLPGSSSIQGTYRRDALFLKDNEGQYLWFKISLTGNETRSPVLNSIRLFFPRFSYLDNLPAIYQEDAASREFLERFLFNIRKHFL</sequence>
<evidence type="ECO:0000313" key="2">
    <source>
        <dbReference type="Proteomes" id="UP000050360"/>
    </source>
</evidence>
<proteinExistence type="predicted"/>
<dbReference type="Proteomes" id="UP000050360">
    <property type="component" value="Unassembled WGS sequence"/>
</dbReference>
<protein>
    <submittedName>
        <fullName evidence="1">Uncharacterized protein</fullName>
    </submittedName>
</protein>
<dbReference type="EMBL" id="LKCM01000263">
    <property type="protein sequence ID" value="KPQ42127.1"/>
    <property type="molecule type" value="Genomic_DNA"/>
</dbReference>
<organism evidence="1 2">
    <name type="scientific">Candidatus Methanoperedens nitratireducens</name>
    <dbReference type="NCBI Taxonomy" id="1392998"/>
    <lineage>
        <taxon>Archaea</taxon>
        <taxon>Methanobacteriati</taxon>
        <taxon>Methanobacteriota</taxon>
        <taxon>Stenosarchaea group</taxon>
        <taxon>Methanomicrobia</taxon>
        <taxon>Methanosarcinales</taxon>
        <taxon>ANME-2 cluster</taxon>
        <taxon>Candidatus Methanoperedentaceae</taxon>
        <taxon>Candidatus Methanoperedens</taxon>
    </lineage>
</organism>
<name>A0A0P7ZF41_9EURY</name>
<gene>
    <name evidence="1" type="ORF">MPEBLZ_03299</name>
</gene>
<reference evidence="1 2" key="1">
    <citation type="submission" date="2015-09" db="EMBL/GenBank/DDBJ databases">
        <title>A metagenomics-based metabolic model of nitrate-dependent anaerobic oxidation of methane by Methanoperedens-like archaea.</title>
        <authorList>
            <person name="Arshad A."/>
            <person name="Speth D.R."/>
            <person name="De Graaf R.M."/>
            <person name="Op Den Camp H.J."/>
            <person name="Jetten M.S."/>
            <person name="Welte C.U."/>
        </authorList>
    </citation>
    <scope>NUCLEOTIDE SEQUENCE [LARGE SCALE GENOMIC DNA]</scope>
</reference>
<accession>A0A0P7ZF41</accession>
<dbReference type="AlphaFoldDB" id="A0A0P7ZF41"/>
<comment type="caution">
    <text evidence="1">The sequence shown here is derived from an EMBL/GenBank/DDBJ whole genome shotgun (WGS) entry which is preliminary data.</text>
</comment>